<dbReference type="InterPro" id="IPR002481">
    <property type="entry name" value="FUR"/>
</dbReference>
<dbReference type="Proteomes" id="UP000820669">
    <property type="component" value="Unassembled WGS sequence"/>
</dbReference>
<keyword evidence="2" id="KW-1185">Reference proteome</keyword>
<protein>
    <submittedName>
        <fullName evidence="1">Transcriptional repressor</fullName>
    </submittedName>
</protein>
<name>A0ABX1SLU5_9PSEU</name>
<dbReference type="SUPFAM" id="SSF46785">
    <property type="entry name" value="Winged helix' DNA-binding domain"/>
    <property type="match status" value="1"/>
</dbReference>
<organism evidence="1 2">
    <name type="scientific">Pseudonocardia acidicola</name>
    <dbReference type="NCBI Taxonomy" id="2724939"/>
    <lineage>
        <taxon>Bacteria</taxon>
        <taxon>Bacillati</taxon>
        <taxon>Actinomycetota</taxon>
        <taxon>Actinomycetes</taxon>
        <taxon>Pseudonocardiales</taxon>
        <taxon>Pseudonocardiaceae</taxon>
        <taxon>Pseudonocardia</taxon>
    </lineage>
</organism>
<sequence>MAWKEVPEPGVVSVLRFEPFQCRAALDHGASRSAEANAVAELRSAGLRVTAARRAVMVWLAEHPHSTAEAVRSGVLAHLGAVPHQAVYDMVNSFTGAGSARRIEPAGGPALFERRVGADHHVVCRRCGRHDHQRPIVDEAAVAFRGPAPALHRSAAACCGGMTVQSPGKVRSS</sequence>
<evidence type="ECO:0000313" key="1">
    <source>
        <dbReference type="EMBL" id="NMI01509.1"/>
    </source>
</evidence>
<dbReference type="InterPro" id="IPR036388">
    <property type="entry name" value="WH-like_DNA-bd_sf"/>
</dbReference>
<evidence type="ECO:0000313" key="2">
    <source>
        <dbReference type="Proteomes" id="UP000820669"/>
    </source>
</evidence>
<dbReference type="EMBL" id="JAAXLA010000087">
    <property type="protein sequence ID" value="NMI01509.1"/>
    <property type="molecule type" value="Genomic_DNA"/>
</dbReference>
<reference evidence="1 2" key="1">
    <citation type="submission" date="2020-04" db="EMBL/GenBank/DDBJ databases">
        <authorList>
            <person name="Klaysubun C."/>
            <person name="Duangmal K."/>
            <person name="Lipun K."/>
        </authorList>
    </citation>
    <scope>NUCLEOTIDE SEQUENCE [LARGE SCALE GENOMIC DNA]</scope>
    <source>
        <strain evidence="1 2">K10HN5</strain>
    </source>
</reference>
<comment type="caution">
    <text evidence="1">The sequence shown here is derived from an EMBL/GenBank/DDBJ whole genome shotgun (WGS) entry which is preliminary data.</text>
</comment>
<dbReference type="Pfam" id="PF01475">
    <property type="entry name" value="FUR"/>
    <property type="match status" value="1"/>
</dbReference>
<proteinExistence type="predicted"/>
<dbReference type="InterPro" id="IPR036390">
    <property type="entry name" value="WH_DNA-bd_sf"/>
</dbReference>
<accession>A0ABX1SLU5</accession>
<dbReference type="Gene3D" id="1.10.10.10">
    <property type="entry name" value="Winged helix-like DNA-binding domain superfamily/Winged helix DNA-binding domain"/>
    <property type="match status" value="1"/>
</dbReference>
<gene>
    <name evidence="1" type="ORF">HF526_30060</name>
</gene>